<feature type="compositionally biased region" description="Polar residues" evidence="1">
    <location>
        <begin position="99"/>
        <end position="127"/>
    </location>
</feature>
<gene>
    <name evidence="3" type="ORF">AWR27_24020</name>
</gene>
<evidence type="ECO:0000256" key="2">
    <source>
        <dbReference type="SAM" id="Phobius"/>
    </source>
</evidence>
<keyword evidence="2" id="KW-0472">Membrane</keyword>
<feature type="compositionally biased region" description="Polar residues" evidence="1">
    <location>
        <begin position="138"/>
        <end position="148"/>
    </location>
</feature>
<keyword evidence="4" id="KW-1185">Reference proteome</keyword>
<feature type="transmembrane region" description="Helical" evidence="2">
    <location>
        <begin position="57"/>
        <end position="75"/>
    </location>
</feature>
<reference evidence="3 4" key="1">
    <citation type="submission" date="2016-01" db="EMBL/GenBank/DDBJ databases">
        <authorList>
            <person name="Oliw E.H."/>
        </authorList>
    </citation>
    <scope>NUCLEOTIDE SEQUENCE [LARGE SCALE GENOMIC DNA]</scope>
    <source>
        <strain evidence="3 4">DY10</strain>
    </source>
</reference>
<dbReference type="EMBL" id="CP014263">
    <property type="protein sequence ID" value="AQG82093.1"/>
    <property type="molecule type" value="Genomic_DNA"/>
</dbReference>
<protein>
    <submittedName>
        <fullName evidence="3">Uncharacterized protein</fullName>
    </submittedName>
</protein>
<dbReference type="AlphaFoldDB" id="A0A1P9X3A4"/>
<dbReference type="OrthoDB" id="948161at2"/>
<feature type="region of interest" description="Disordered" evidence="1">
    <location>
        <begin position="86"/>
        <end position="154"/>
    </location>
</feature>
<evidence type="ECO:0000256" key="1">
    <source>
        <dbReference type="SAM" id="MobiDB-lite"/>
    </source>
</evidence>
<dbReference type="KEGG" id="smon:AWR27_24020"/>
<keyword evidence="2" id="KW-1133">Transmembrane helix</keyword>
<dbReference type="RefSeq" id="WP_077133570.1">
    <property type="nucleotide sequence ID" value="NZ_CP014263.1"/>
</dbReference>
<evidence type="ECO:0000313" key="4">
    <source>
        <dbReference type="Proteomes" id="UP000187941"/>
    </source>
</evidence>
<name>A0A1P9X3A4_9BACT</name>
<dbReference type="STRING" id="1178516.AWR27_24020"/>
<proteinExistence type="predicted"/>
<keyword evidence="2" id="KW-0812">Transmembrane</keyword>
<dbReference type="Proteomes" id="UP000187941">
    <property type="component" value="Chromosome"/>
</dbReference>
<sequence>MSENTGKPPIDDLFARKLGKMSLPPSPDGFERLQARMGQRQAEPRLVVWRNPTVQRALALAACLLLVCLFGWLYLRSDNGKRSGEAQVATNRNIEKPGESTTGEPQTATSPSSGTELEPTEVTSNQLADARLAETQRLPRQSSSTAQNEGRAGSISELEKIQPQPGQKLPVEQPVEKSILAQQQPVSTDEKTQFVPNKTEMQTEAVAVAPPKVAPAERVLVVTIAEPATLTAARQVAEKATEKAVEKAVVASVEKSEKEPKANGFWQQVQRVKKGEIFASRHATDDELGLLGRAYSGLKSNFDKEKPAKQ</sequence>
<evidence type="ECO:0000313" key="3">
    <source>
        <dbReference type="EMBL" id="AQG82093.1"/>
    </source>
</evidence>
<organism evidence="3 4">
    <name type="scientific">Spirosoma montaniterrae</name>
    <dbReference type="NCBI Taxonomy" id="1178516"/>
    <lineage>
        <taxon>Bacteria</taxon>
        <taxon>Pseudomonadati</taxon>
        <taxon>Bacteroidota</taxon>
        <taxon>Cytophagia</taxon>
        <taxon>Cytophagales</taxon>
        <taxon>Cytophagaceae</taxon>
        <taxon>Spirosoma</taxon>
    </lineage>
</organism>
<accession>A0A1P9X3A4</accession>